<accession>A0A6A6CUN2</accession>
<name>A0A6A6CUN2_ZASCE</name>
<dbReference type="RefSeq" id="XP_033670787.1">
    <property type="nucleotide sequence ID" value="XM_033805330.1"/>
</dbReference>
<protein>
    <submittedName>
        <fullName evidence="1">Uncharacterized protein</fullName>
    </submittedName>
</protein>
<reference evidence="1" key="1">
    <citation type="journal article" date="2020" name="Stud. Mycol.">
        <title>101 Dothideomycetes genomes: a test case for predicting lifestyles and emergence of pathogens.</title>
        <authorList>
            <person name="Haridas S."/>
            <person name="Albert R."/>
            <person name="Binder M."/>
            <person name="Bloem J."/>
            <person name="Labutti K."/>
            <person name="Salamov A."/>
            <person name="Andreopoulos B."/>
            <person name="Baker S."/>
            <person name="Barry K."/>
            <person name="Bills G."/>
            <person name="Bluhm B."/>
            <person name="Cannon C."/>
            <person name="Castanera R."/>
            <person name="Culley D."/>
            <person name="Daum C."/>
            <person name="Ezra D."/>
            <person name="Gonzalez J."/>
            <person name="Henrissat B."/>
            <person name="Kuo A."/>
            <person name="Liang C."/>
            <person name="Lipzen A."/>
            <person name="Lutzoni F."/>
            <person name="Magnuson J."/>
            <person name="Mondo S."/>
            <person name="Nolan M."/>
            <person name="Ohm R."/>
            <person name="Pangilinan J."/>
            <person name="Park H.-J."/>
            <person name="Ramirez L."/>
            <person name="Alfaro M."/>
            <person name="Sun H."/>
            <person name="Tritt A."/>
            <person name="Yoshinaga Y."/>
            <person name="Zwiers L.-H."/>
            <person name="Turgeon B."/>
            <person name="Goodwin S."/>
            <person name="Spatafora J."/>
            <person name="Crous P."/>
            <person name="Grigoriev I."/>
        </authorList>
    </citation>
    <scope>NUCLEOTIDE SEQUENCE</scope>
    <source>
        <strain evidence="1">ATCC 36951</strain>
    </source>
</reference>
<evidence type="ECO:0000313" key="1">
    <source>
        <dbReference type="EMBL" id="KAF2169898.1"/>
    </source>
</evidence>
<keyword evidence="2" id="KW-1185">Reference proteome</keyword>
<dbReference type="Proteomes" id="UP000799537">
    <property type="component" value="Unassembled WGS sequence"/>
</dbReference>
<dbReference type="AlphaFoldDB" id="A0A6A6CUN2"/>
<sequence length="193" mass="21012">MSRATDRRIHYSLPELRSIHSLDRNFAPRTPVVASTTPGGTVGEIMTPRGPLLGSIDFSPFGNLPRRNVPSAPDHERSRGDTEIDFTTYGTRAPIPPPPPPPALLPRAVPMRPTVTPPRQRGPTVIAGPFGISAETMSLIHGEHFHSWDSPTGPHESLDAGIKPEPCTHCVYANKEWVTLSDGTTFELMLDSP</sequence>
<dbReference type="EMBL" id="ML993587">
    <property type="protein sequence ID" value="KAF2169898.1"/>
    <property type="molecule type" value="Genomic_DNA"/>
</dbReference>
<organism evidence="1 2">
    <name type="scientific">Zasmidium cellare ATCC 36951</name>
    <dbReference type="NCBI Taxonomy" id="1080233"/>
    <lineage>
        <taxon>Eukaryota</taxon>
        <taxon>Fungi</taxon>
        <taxon>Dikarya</taxon>
        <taxon>Ascomycota</taxon>
        <taxon>Pezizomycotina</taxon>
        <taxon>Dothideomycetes</taxon>
        <taxon>Dothideomycetidae</taxon>
        <taxon>Mycosphaerellales</taxon>
        <taxon>Mycosphaerellaceae</taxon>
        <taxon>Zasmidium</taxon>
    </lineage>
</organism>
<gene>
    <name evidence="1" type="ORF">M409DRAFT_20312</name>
</gene>
<proteinExistence type="predicted"/>
<dbReference type="GeneID" id="54558602"/>
<evidence type="ECO:0000313" key="2">
    <source>
        <dbReference type="Proteomes" id="UP000799537"/>
    </source>
</evidence>